<dbReference type="GO" id="GO:0015385">
    <property type="term" value="F:sodium:proton antiporter activity"/>
    <property type="evidence" value="ECO:0007669"/>
    <property type="project" value="TreeGrafter"/>
</dbReference>
<evidence type="ECO:0000256" key="7">
    <source>
        <dbReference type="ARBA" id="ARBA00023136"/>
    </source>
</evidence>
<keyword evidence="5 8" id="KW-0812">Transmembrane</keyword>
<comment type="caution">
    <text evidence="10">The sequence shown here is derived from an EMBL/GenBank/DDBJ whole genome shotgun (WGS) entry which is preliminary data.</text>
</comment>
<dbReference type="InterPro" id="IPR036259">
    <property type="entry name" value="MFS_trans_sf"/>
</dbReference>
<evidence type="ECO:0000256" key="5">
    <source>
        <dbReference type="ARBA" id="ARBA00022692"/>
    </source>
</evidence>
<proteinExistence type="inferred from homology"/>
<dbReference type="PANTHER" id="PTHR23502">
    <property type="entry name" value="MAJOR FACILITATOR SUPERFAMILY"/>
    <property type="match status" value="1"/>
</dbReference>
<dbReference type="PANTHER" id="PTHR23502:SF132">
    <property type="entry name" value="POLYAMINE TRANSPORTER 2-RELATED"/>
    <property type="match status" value="1"/>
</dbReference>
<evidence type="ECO:0000256" key="8">
    <source>
        <dbReference type="RuleBase" id="RU365088"/>
    </source>
</evidence>
<protein>
    <recommendedName>
        <fullName evidence="8">Bcr/CflA family efflux transporter</fullName>
    </recommendedName>
</protein>
<keyword evidence="4" id="KW-1003">Cell membrane</keyword>
<feature type="transmembrane region" description="Helical" evidence="8">
    <location>
        <begin position="201"/>
        <end position="219"/>
    </location>
</feature>
<feature type="transmembrane region" description="Helical" evidence="8">
    <location>
        <begin position="326"/>
        <end position="351"/>
    </location>
</feature>
<feature type="transmembrane region" description="Helical" evidence="8">
    <location>
        <begin position="239"/>
        <end position="259"/>
    </location>
</feature>
<keyword evidence="11" id="KW-1185">Reference proteome</keyword>
<reference evidence="10 11" key="1">
    <citation type="submission" date="2020-08" db="EMBL/GenBank/DDBJ databases">
        <title>Paraeoetvoesia sp. YC-7-48 draft genome sequence.</title>
        <authorList>
            <person name="Yao L."/>
        </authorList>
    </citation>
    <scope>NUCLEOTIDE SEQUENCE [LARGE SCALE GENOMIC DNA]</scope>
    <source>
        <strain evidence="11">YC-7-48</strain>
    </source>
</reference>
<evidence type="ECO:0000256" key="6">
    <source>
        <dbReference type="ARBA" id="ARBA00022989"/>
    </source>
</evidence>
<comment type="caution">
    <text evidence="8">Lacks conserved residue(s) required for the propagation of feature annotation.</text>
</comment>
<dbReference type="InterPro" id="IPR004812">
    <property type="entry name" value="Efflux_drug-R_Bcr/CmlA"/>
</dbReference>
<dbReference type="InterPro" id="IPR020846">
    <property type="entry name" value="MFS_dom"/>
</dbReference>
<dbReference type="GO" id="GO:0042910">
    <property type="term" value="F:xenobiotic transmembrane transporter activity"/>
    <property type="evidence" value="ECO:0007669"/>
    <property type="project" value="InterPro"/>
</dbReference>
<accession>A0A842HK12</accession>
<comment type="subcellular location">
    <subcellularLocation>
        <location evidence="8">Cell inner membrane</location>
        <topology evidence="8">Multi-pass membrane protein</topology>
    </subcellularLocation>
    <subcellularLocation>
        <location evidence="1">Cell membrane</location>
        <topology evidence="1">Multi-pass membrane protein</topology>
    </subcellularLocation>
</comment>
<evidence type="ECO:0000256" key="4">
    <source>
        <dbReference type="ARBA" id="ARBA00022475"/>
    </source>
</evidence>
<feature type="transmembrane region" description="Helical" evidence="8">
    <location>
        <begin position="64"/>
        <end position="82"/>
    </location>
</feature>
<evidence type="ECO:0000259" key="9">
    <source>
        <dbReference type="PROSITE" id="PS50850"/>
    </source>
</evidence>
<keyword evidence="7 8" id="KW-0472">Membrane</keyword>
<feature type="transmembrane region" description="Helical" evidence="8">
    <location>
        <begin position="121"/>
        <end position="140"/>
    </location>
</feature>
<dbReference type="FunFam" id="1.20.1720.10:FF:000005">
    <property type="entry name" value="Bcr/CflA family efflux transporter"/>
    <property type="match status" value="1"/>
</dbReference>
<dbReference type="AlphaFoldDB" id="A0A842HK12"/>
<feature type="domain" description="Major facilitator superfamily (MFS) profile" evidence="9">
    <location>
        <begin position="1"/>
        <end position="381"/>
    </location>
</feature>
<organism evidence="10 11">
    <name type="scientific">Pusillimonas minor</name>
    <dbReference type="NCBI Taxonomy" id="2697024"/>
    <lineage>
        <taxon>Bacteria</taxon>
        <taxon>Pseudomonadati</taxon>
        <taxon>Pseudomonadota</taxon>
        <taxon>Betaproteobacteria</taxon>
        <taxon>Burkholderiales</taxon>
        <taxon>Alcaligenaceae</taxon>
        <taxon>Pusillimonas</taxon>
    </lineage>
</organism>
<name>A0A842HK12_9BURK</name>
<dbReference type="Gene3D" id="1.20.1720.10">
    <property type="entry name" value="Multidrug resistance protein D"/>
    <property type="match status" value="1"/>
</dbReference>
<dbReference type="Proteomes" id="UP000545386">
    <property type="component" value="Unassembled WGS sequence"/>
</dbReference>
<gene>
    <name evidence="10" type="ORF">GTU67_01705</name>
</gene>
<feature type="transmembrane region" description="Helical" evidence="8">
    <location>
        <begin position="271"/>
        <end position="289"/>
    </location>
</feature>
<dbReference type="CDD" id="cd17320">
    <property type="entry name" value="MFS_MdfA_MDR_like"/>
    <property type="match status" value="1"/>
</dbReference>
<dbReference type="SUPFAM" id="SSF103473">
    <property type="entry name" value="MFS general substrate transporter"/>
    <property type="match status" value="1"/>
</dbReference>
<dbReference type="GO" id="GO:0005886">
    <property type="term" value="C:plasma membrane"/>
    <property type="evidence" value="ECO:0007669"/>
    <property type="project" value="UniProtKB-SubCell"/>
</dbReference>
<dbReference type="PROSITE" id="PS50850">
    <property type="entry name" value="MFS"/>
    <property type="match status" value="1"/>
</dbReference>
<evidence type="ECO:0000313" key="11">
    <source>
        <dbReference type="Proteomes" id="UP000545386"/>
    </source>
</evidence>
<keyword evidence="3 8" id="KW-0813">Transport</keyword>
<feature type="transmembrane region" description="Helical" evidence="8">
    <location>
        <begin position="88"/>
        <end position="109"/>
    </location>
</feature>
<evidence type="ECO:0000313" key="10">
    <source>
        <dbReference type="EMBL" id="MBC2768626.1"/>
    </source>
</evidence>
<dbReference type="Pfam" id="PF07690">
    <property type="entry name" value="MFS_1"/>
    <property type="match status" value="1"/>
</dbReference>
<evidence type="ECO:0000256" key="2">
    <source>
        <dbReference type="ARBA" id="ARBA00006236"/>
    </source>
</evidence>
<dbReference type="NCBIfam" id="TIGR00710">
    <property type="entry name" value="efflux_Bcr_CflA"/>
    <property type="match status" value="1"/>
</dbReference>
<feature type="transmembrane region" description="Helical" evidence="8">
    <location>
        <begin position="146"/>
        <end position="166"/>
    </location>
</feature>
<comment type="similarity">
    <text evidence="2 8">Belongs to the major facilitator superfamily. Bcr/CmlA family.</text>
</comment>
<feature type="transmembrane region" description="Helical" evidence="8">
    <location>
        <begin position="295"/>
        <end position="319"/>
    </location>
</feature>
<dbReference type="EMBL" id="JACJUU010000001">
    <property type="protein sequence ID" value="MBC2768626.1"/>
    <property type="molecule type" value="Genomic_DNA"/>
</dbReference>
<keyword evidence="6 8" id="KW-1133">Transmembrane helix</keyword>
<keyword evidence="8" id="KW-0997">Cell inner membrane</keyword>
<evidence type="ECO:0000256" key="3">
    <source>
        <dbReference type="ARBA" id="ARBA00022448"/>
    </source>
</evidence>
<dbReference type="InterPro" id="IPR011701">
    <property type="entry name" value="MFS"/>
</dbReference>
<feature type="transmembrane region" description="Helical" evidence="8">
    <location>
        <begin position="37"/>
        <end position="55"/>
    </location>
</feature>
<evidence type="ECO:0000256" key="1">
    <source>
        <dbReference type="ARBA" id="ARBA00004651"/>
    </source>
</evidence>
<sequence length="381" mass="40671">MGALSALGPLAIDLYLPSFPFIAEGLATSQGNVERTLASYLFGLSLAQLAYGPLADRFGRRPPLIFGLILFTVASITCALTSDIEHLTAWRVVQAFGGAAGMVIPRAVIRDQMDTREASKALSLLILIMGVTPILGPIIGGQILPFIGWRGIFGLMAISGLILLFASWRHMRESLVPEKRIPLNVKTIGRNYWGLLGDRHFIFYALAGSFGSAGLFTYISGAPRVLMDVYDVGPNYFGILFGINAAALITMSQLSARLLNRHSPDKLLRVAQRAIVVISLTGVVLTLAGVLNLTLFMICLVGFMAGQGFILPNSAAMALNKQGRRLGVASALMGTLQMLCGTLAGLAVSAWQSETALPMTGLLAVCAVLSWLFGRIAMTKA</sequence>
<feature type="transmembrane region" description="Helical" evidence="8">
    <location>
        <begin position="357"/>
        <end position="378"/>
    </location>
</feature>
<dbReference type="GO" id="GO:1990961">
    <property type="term" value="P:xenobiotic detoxification by transmembrane export across the plasma membrane"/>
    <property type="evidence" value="ECO:0007669"/>
    <property type="project" value="InterPro"/>
</dbReference>